<evidence type="ECO:0000313" key="2">
    <source>
        <dbReference type="Proteomes" id="UP000693672"/>
    </source>
</evidence>
<proteinExistence type="predicted"/>
<accession>A0A916K539</accession>
<evidence type="ECO:0000313" key="1">
    <source>
        <dbReference type="EMBL" id="CAG7640642.1"/>
    </source>
</evidence>
<dbReference type="Proteomes" id="UP000693672">
    <property type="component" value="Unassembled WGS sequence"/>
</dbReference>
<name>A0A916K539_9BACL</name>
<protein>
    <submittedName>
        <fullName evidence="1">Uncharacterized protein</fullName>
    </submittedName>
</protein>
<comment type="caution">
    <text evidence="1">The sequence shown here is derived from an EMBL/GenBank/DDBJ whole genome shotgun (WGS) entry which is preliminary data.</text>
</comment>
<sequence length="136" mass="15322">MNSGQNFILVSAPSKAGEAFVRLLAAHRLPFAVIVNNKREEARMAELGAERIIMIDTSEESTWRLPDFPVGKIFLFESSFNLCCRYVRICSPWSQEPIYVITHSNHPRLVYRGLGASFVIHTNSDEVSFLLHALVG</sequence>
<reference evidence="1" key="1">
    <citation type="submission" date="2021-06" db="EMBL/GenBank/DDBJ databases">
        <authorList>
            <person name="Criscuolo A."/>
        </authorList>
    </citation>
    <scope>NUCLEOTIDE SEQUENCE</scope>
    <source>
        <strain evidence="1">CIP111600</strain>
    </source>
</reference>
<dbReference type="RefSeq" id="WP_218093886.1">
    <property type="nucleotide sequence ID" value="NZ_CAJVAS010000021.1"/>
</dbReference>
<organism evidence="1 2">
    <name type="scientific">Paenibacillus solanacearum</name>
    <dbReference type="NCBI Taxonomy" id="2048548"/>
    <lineage>
        <taxon>Bacteria</taxon>
        <taxon>Bacillati</taxon>
        <taxon>Bacillota</taxon>
        <taxon>Bacilli</taxon>
        <taxon>Bacillales</taxon>
        <taxon>Paenibacillaceae</taxon>
        <taxon>Paenibacillus</taxon>
    </lineage>
</organism>
<dbReference type="AlphaFoldDB" id="A0A916K539"/>
<keyword evidence="2" id="KW-1185">Reference proteome</keyword>
<gene>
    <name evidence="1" type="ORF">PAESOLCIP111_04157</name>
</gene>
<dbReference type="EMBL" id="CAJVAS010000021">
    <property type="protein sequence ID" value="CAG7640642.1"/>
    <property type="molecule type" value="Genomic_DNA"/>
</dbReference>